<reference evidence="3" key="1">
    <citation type="journal article" date="2019" name="Gigascience">
        <title>De novo genome assembly of the endangered Acer yangbiense, a plant species with extremely small populations endemic to Yunnan Province, China.</title>
        <authorList>
            <person name="Yang J."/>
            <person name="Wariss H.M."/>
            <person name="Tao L."/>
            <person name="Zhang R."/>
            <person name="Yun Q."/>
            <person name="Hollingsworth P."/>
            <person name="Dao Z."/>
            <person name="Luo G."/>
            <person name="Guo H."/>
            <person name="Ma Y."/>
            <person name="Sun W."/>
        </authorList>
    </citation>
    <scope>NUCLEOTIDE SEQUENCE [LARGE SCALE GENOMIC DNA]</scope>
    <source>
        <strain evidence="3">cv. br00</strain>
    </source>
</reference>
<protein>
    <submittedName>
        <fullName evidence="2">Uncharacterized protein</fullName>
    </submittedName>
</protein>
<feature type="region of interest" description="Disordered" evidence="1">
    <location>
        <begin position="417"/>
        <end position="447"/>
    </location>
</feature>
<feature type="region of interest" description="Disordered" evidence="1">
    <location>
        <begin position="952"/>
        <end position="1001"/>
    </location>
</feature>
<dbReference type="PANTHER" id="PTHR16897:SF2">
    <property type="entry name" value="OS03G0226600 PROTEIN"/>
    <property type="match status" value="1"/>
</dbReference>
<feature type="region of interest" description="Disordered" evidence="1">
    <location>
        <begin position="1018"/>
        <end position="1038"/>
    </location>
</feature>
<feature type="compositionally biased region" description="Basic and acidic residues" evidence="1">
    <location>
        <begin position="559"/>
        <end position="573"/>
    </location>
</feature>
<dbReference type="EMBL" id="VDCV01000006">
    <property type="protein sequence ID" value="KAB5552863.1"/>
    <property type="molecule type" value="Genomic_DNA"/>
</dbReference>
<evidence type="ECO:0000256" key="1">
    <source>
        <dbReference type="SAM" id="MobiDB-lite"/>
    </source>
</evidence>
<feature type="compositionally biased region" description="Basic and acidic residues" evidence="1">
    <location>
        <begin position="430"/>
        <end position="447"/>
    </location>
</feature>
<gene>
    <name evidence="2" type="ORF">DKX38_010174</name>
</gene>
<feature type="region of interest" description="Disordered" evidence="1">
    <location>
        <begin position="1187"/>
        <end position="1211"/>
    </location>
</feature>
<accession>A0A5N5MEX4</accession>
<keyword evidence="3" id="KW-1185">Reference proteome</keyword>
<organism evidence="2 3">
    <name type="scientific">Salix brachista</name>
    <dbReference type="NCBI Taxonomy" id="2182728"/>
    <lineage>
        <taxon>Eukaryota</taxon>
        <taxon>Viridiplantae</taxon>
        <taxon>Streptophyta</taxon>
        <taxon>Embryophyta</taxon>
        <taxon>Tracheophyta</taxon>
        <taxon>Spermatophyta</taxon>
        <taxon>Magnoliopsida</taxon>
        <taxon>eudicotyledons</taxon>
        <taxon>Gunneridae</taxon>
        <taxon>Pentapetalae</taxon>
        <taxon>rosids</taxon>
        <taxon>fabids</taxon>
        <taxon>Malpighiales</taxon>
        <taxon>Salicaceae</taxon>
        <taxon>Saliceae</taxon>
        <taxon>Salix</taxon>
    </lineage>
</organism>
<comment type="caution">
    <text evidence="2">The sequence shown here is derived from an EMBL/GenBank/DDBJ whole genome shotgun (WGS) entry which is preliminary data.</text>
</comment>
<dbReference type="PANTHER" id="PTHR16897">
    <property type="entry name" value="OS10G0105400 PROTEIN"/>
    <property type="match status" value="1"/>
</dbReference>
<feature type="region of interest" description="Disordered" evidence="1">
    <location>
        <begin position="530"/>
        <end position="573"/>
    </location>
</feature>
<feature type="region of interest" description="Disordered" evidence="1">
    <location>
        <begin position="708"/>
        <end position="729"/>
    </location>
</feature>
<feature type="compositionally biased region" description="Basic and acidic residues" evidence="1">
    <location>
        <begin position="530"/>
        <end position="552"/>
    </location>
</feature>
<feature type="compositionally biased region" description="Acidic residues" evidence="1">
    <location>
        <begin position="418"/>
        <end position="429"/>
    </location>
</feature>
<proteinExistence type="predicted"/>
<evidence type="ECO:0000313" key="3">
    <source>
        <dbReference type="Proteomes" id="UP000326939"/>
    </source>
</evidence>
<dbReference type="Proteomes" id="UP000326939">
    <property type="component" value="Chromosome 6"/>
</dbReference>
<name>A0A5N5MEX4_9ROSI</name>
<evidence type="ECO:0000313" key="2">
    <source>
        <dbReference type="EMBL" id="KAB5552863.1"/>
    </source>
</evidence>
<feature type="region of interest" description="Disordered" evidence="1">
    <location>
        <begin position="1240"/>
        <end position="1260"/>
    </location>
</feature>
<sequence>MPGLTQRNDQFSNATSYGGSYSISANAFWSKHRDGVSFNHLRKFWSELPPQARQKLLRIDKQALFEQARKNMYCSRCNGLLLEGFMQIVIYGKSLQHEGGGGNFCCDILKAPKNLNDYGSHVTNGCQDEIQDPSVHPWGGLTTTHDGSLTLLKCYLFSKSLNGLQNVFDSACARERERELLYPDACGGGGRGWISQGMASYGRGHGTRESCALHTARLSCDTLMDFWSALGEETRQSLLRMKEEDFIERLLCRFDSKRFCRDCRRNVIREFKELKELKRMRREPRCTSWFCVADTAFQYEVSDDSVQADWCQTFSDTVGSYHHFEWALGTGEGKSDILEFENVGMNGSVQVTGLDLGGLTACFITLRAWKVDGRCTELSVKAHALKGQQCVHCRLVVGDGFVTITGGESIRSFFEHAEEAEEEEDDDSMDKDGNELDGECSRPQKHAKSPELAREFLLDAATVIFKEKAFSKILRLNFLFQVEKAFREGTARQNAHSIFVCLALKLLEDRVHVACKEIITLEKQMKLLEEEEKEKREEEERKERRRTKEREKKLRKKERLKEKERDKEKKCPESSDITMLPVILKDGTSPSVDEELNNTICCRDSLSETGDISLSRPRSPDIQDQQFSYGFETCILEKDLCDGPDGKVANLEEGTGFSTEQAKYSRRRLKLQKEIQLDPSSKWPDRRRFAVISESGVVVNRSELRHHNDDFDTPSSPVNGLYRQSRINGPKSNSRNCGLKFSENFHCPHNKMNNRYDFHSCSCHQNIECRVKVEPHVSSSRVDQESKSAGKSETVMDMSKQFYCGNKYSPVDHIRDGCGRIKSKSNMGNNPKKVWEPVQSQKKCSWSSSDSDVTMSLSTKVEAVNLDNKLLKSSGKTCSSEVTGSSIEIYHDDNNMTESRDCSLETVEDCQSRYHEEVIECFSTETAYEEIISCPAKNFASSKISHPSIGSTVSSDNCSSCPSEGDSNTVSSNSGHLESSSTSDSEDACQQSEGGETSTFSGNAYSNCSEVGLDKKPSTNGAEVFGSRKPFALQPDGQRMRILGNPPSKTVQDPDNQIPAVSRGLQHQVVFPPMHSHNLQFPLFQAPSTVGYYHQTPVSWPAAPTNGLMSFSQPNHYLYAGPLGYDLNGNSRFCMQYGSVQHVATPVFNSGPVPAYQLGEHGLNSEVRTETRMMQETLTEAIKERMVPARSHSTEAPPSGQGGNIDNPAKLHNGNTGFSLFHFGGPVALSTGCKSDPLPSKEGMVGDLSSKVSADENDPACNKKETAMEEYNLFAASNGMRFSFF</sequence>